<evidence type="ECO:0000256" key="4">
    <source>
        <dbReference type="ARBA" id="ARBA00019081"/>
    </source>
</evidence>
<dbReference type="Gene3D" id="2.30.30.490">
    <property type="match status" value="1"/>
</dbReference>
<evidence type="ECO:0000256" key="1">
    <source>
        <dbReference type="ARBA" id="ARBA00004123"/>
    </source>
</evidence>
<dbReference type="Pfam" id="PF01426">
    <property type="entry name" value="BAH"/>
    <property type="match status" value="1"/>
</dbReference>
<protein>
    <recommendedName>
        <fullName evidence="4 13">Origin recognition complex subunit 1</fullName>
    </recommendedName>
</protein>
<comment type="subcellular location">
    <subcellularLocation>
        <location evidence="1 13">Nucleus</location>
    </subcellularLocation>
</comment>
<comment type="subunit">
    <text evidence="12">Component of ORC, a complex composed of at least 6 subunits: ORC1, ORC2, ORC3, ORC4, ORC5 and ORC6. ORC is regulated in a cell-cycle dependent manner. It is sequentially assembled at the exit from anaphase of mitosis and disassembled as cells enter S phase. Interacts with CDC6 and KAT7/HBO1. Interacts with LRWD1 predominantly during the G1 phase and with less affinity during mitosis, when phosphorylated.</text>
</comment>
<dbReference type="SMART" id="SM00382">
    <property type="entry name" value="AAA"/>
    <property type="match status" value="1"/>
</dbReference>
<organism evidence="16 17">
    <name type="scientific">Anser brachyrhynchus</name>
    <name type="common">Pink-footed goose</name>
    <dbReference type="NCBI Taxonomy" id="132585"/>
    <lineage>
        <taxon>Eukaryota</taxon>
        <taxon>Metazoa</taxon>
        <taxon>Chordata</taxon>
        <taxon>Craniata</taxon>
        <taxon>Vertebrata</taxon>
        <taxon>Euteleostomi</taxon>
        <taxon>Archelosauria</taxon>
        <taxon>Archosauria</taxon>
        <taxon>Dinosauria</taxon>
        <taxon>Saurischia</taxon>
        <taxon>Theropoda</taxon>
        <taxon>Coelurosauria</taxon>
        <taxon>Aves</taxon>
        <taxon>Neognathae</taxon>
        <taxon>Galloanserae</taxon>
        <taxon>Anseriformes</taxon>
        <taxon>Anatidae</taxon>
        <taxon>Anserinae</taxon>
        <taxon>Anser</taxon>
    </lineage>
</organism>
<dbReference type="CDD" id="cd08768">
    <property type="entry name" value="Cdc6_C"/>
    <property type="match status" value="1"/>
</dbReference>
<reference evidence="16" key="2">
    <citation type="submission" date="2025-09" db="UniProtKB">
        <authorList>
            <consortium name="Ensembl"/>
        </authorList>
    </citation>
    <scope>IDENTIFICATION</scope>
</reference>
<evidence type="ECO:0000313" key="16">
    <source>
        <dbReference type="Ensembl" id="ENSABRP00000007988.1"/>
    </source>
</evidence>
<evidence type="ECO:0000256" key="3">
    <source>
        <dbReference type="ARBA" id="ARBA00008398"/>
    </source>
</evidence>
<dbReference type="SMART" id="SM01074">
    <property type="entry name" value="Cdc6_C"/>
    <property type="match status" value="1"/>
</dbReference>
<dbReference type="InterPro" id="IPR001025">
    <property type="entry name" value="BAH_dom"/>
</dbReference>
<dbReference type="Gene3D" id="3.40.50.300">
    <property type="entry name" value="P-loop containing nucleotide triphosphate hydrolases"/>
    <property type="match status" value="1"/>
</dbReference>
<dbReference type="AlphaFoldDB" id="A0A8B9BRA2"/>
<keyword evidence="11 13" id="KW-0539">Nucleus</keyword>
<dbReference type="InterPro" id="IPR003959">
    <property type="entry name" value="ATPase_AAA_core"/>
</dbReference>
<dbReference type="InterPro" id="IPR054425">
    <property type="entry name" value="Cdc6_ORC1-like_ATPase_lid"/>
</dbReference>
<dbReference type="CDD" id="cd00009">
    <property type="entry name" value="AAA"/>
    <property type="match status" value="1"/>
</dbReference>
<dbReference type="SUPFAM" id="SSF46785">
    <property type="entry name" value="Winged helix' DNA-binding domain"/>
    <property type="match status" value="1"/>
</dbReference>
<dbReference type="GO" id="GO:0016887">
    <property type="term" value="F:ATP hydrolysis activity"/>
    <property type="evidence" value="ECO:0007669"/>
    <property type="project" value="InterPro"/>
</dbReference>
<accession>A0A8B9BRA2</accession>
<evidence type="ECO:0000256" key="5">
    <source>
        <dbReference type="ARBA" id="ARBA00022705"/>
    </source>
</evidence>
<evidence type="ECO:0000256" key="6">
    <source>
        <dbReference type="ARBA" id="ARBA00022723"/>
    </source>
</evidence>
<dbReference type="SUPFAM" id="SSF52540">
    <property type="entry name" value="P-loop containing nucleoside triphosphate hydrolases"/>
    <property type="match status" value="1"/>
</dbReference>
<comment type="function">
    <text evidence="13">Component of the origin recognition complex (ORC) that binds origins of replication. DNA-binding is ATP-dependent, however specific DNA sequences that define origins of replication have not been identified so far. ORC is required to assemble the pre-replication complex necessary to initiate DNA replication.</text>
</comment>
<comment type="similarity">
    <text evidence="3 13">Belongs to the ORC1 family.</text>
</comment>
<dbReference type="InterPro" id="IPR003593">
    <property type="entry name" value="AAA+_ATPase"/>
</dbReference>
<dbReference type="FunFam" id="3.40.50.300:FF:000199">
    <property type="entry name" value="Origin recognition complex subunit 1"/>
    <property type="match status" value="1"/>
</dbReference>
<dbReference type="GO" id="GO:0003682">
    <property type="term" value="F:chromatin binding"/>
    <property type="evidence" value="ECO:0007669"/>
    <property type="project" value="InterPro"/>
</dbReference>
<dbReference type="Pfam" id="PF09079">
    <property type="entry name" value="WHD_Cdc6"/>
    <property type="match status" value="1"/>
</dbReference>
<dbReference type="InterPro" id="IPR015163">
    <property type="entry name" value="Cdc6_C"/>
</dbReference>
<gene>
    <name evidence="16" type="primary">ORC1</name>
</gene>
<dbReference type="GeneTree" id="ENSGT00530000063498"/>
<keyword evidence="5 13" id="KW-0235">DNA replication</keyword>
<evidence type="ECO:0000256" key="10">
    <source>
        <dbReference type="ARBA" id="ARBA00023125"/>
    </source>
</evidence>
<dbReference type="InterPro" id="IPR043151">
    <property type="entry name" value="BAH_sf"/>
</dbReference>
<dbReference type="PANTHER" id="PTHR10763">
    <property type="entry name" value="CELL DIVISION CONTROL PROTEIN 6-RELATED"/>
    <property type="match status" value="1"/>
</dbReference>
<keyword evidence="6" id="KW-0479">Metal-binding</keyword>
<evidence type="ECO:0000256" key="13">
    <source>
        <dbReference type="RuleBase" id="RU365058"/>
    </source>
</evidence>
<dbReference type="GO" id="GO:0006270">
    <property type="term" value="P:DNA replication initiation"/>
    <property type="evidence" value="ECO:0007669"/>
    <property type="project" value="TreeGrafter"/>
</dbReference>
<dbReference type="GO" id="GO:0005524">
    <property type="term" value="F:ATP binding"/>
    <property type="evidence" value="ECO:0007669"/>
    <property type="project" value="UniProtKB-KW"/>
</dbReference>
<comment type="subunit">
    <text evidence="13">ORC is composed of six subunits.</text>
</comment>
<proteinExistence type="inferred from homology"/>
<dbReference type="GO" id="GO:0033314">
    <property type="term" value="P:mitotic DNA replication checkpoint signaling"/>
    <property type="evidence" value="ECO:0007669"/>
    <property type="project" value="TreeGrafter"/>
</dbReference>
<comment type="similarity">
    <text evidence="2">Belongs to the CDC6/cdc18 family.</text>
</comment>
<sequence length="547" mass="62044">SRGIIIKSERSRTEKCIQLGDFVLIEGENADQPFVAQLLDFYEDGAQQKHAVVQWFSHITEIPQNKRKLLKREVSPQEVFFDQVSGYDNDIAVETIIESVLVCTAAHLYLQGRKKPQQFGKHNITMQLLYSFPNQICLRFSFSLQPLPGTPKTPRNATPEIPRRSHAAQKPASMLEEARLRLHVSAIPKSLPCREEEFQDIYNFVESKLIDGTGGCMYISGVPGTGKTATVHEVIRCLQQAAENDDVPAFEFIEINGMKLTDPHQAYVQILELLTGQKVTATHAATLLAKLFCTPGPKRKTTVLIVDELDLLWTRKQNVMYNLFDWPTQKHSKLIILAIANTMDLPERIMMNRVASRLGLTRMSFQPYTYKQLQQIISSRLNSVKAFEEDAIQLVSRKVAALSGDARRCLDICRRATEICEFASQKSTPEIVRMAHVTEAIDEMFSSPYINAIRNASLHEQIFLKAILAEFRRAGVEEATVQQVYHQHISLCRMEGMQSPTVSEIMAICSRLGACRLLLVESSNKYLHMRVRLNISQDDVMYALKDE</sequence>
<dbReference type="Pfam" id="PF00004">
    <property type="entry name" value="AAA"/>
    <property type="match status" value="1"/>
</dbReference>
<feature type="region of interest" description="Disordered" evidence="14">
    <location>
        <begin position="148"/>
        <end position="170"/>
    </location>
</feature>
<feature type="domain" description="BAH" evidence="15">
    <location>
        <begin position="15"/>
        <end position="141"/>
    </location>
</feature>
<evidence type="ECO:0000259" key="15">
    <source>
        <dbReference type="PROSITE" id="PS51038"/>
    </source>
</evidence>
<dbReference type="Proteomes" id="UP000694426">
    <property type="component" value="Unplaced"/>
</dbReference>
<dbReference type="FunFam" id="1.10.8.60:FF:000062">
    <property type="entry name" value="Origin recognition complex subunit 1"/>
    <property type="match status" value="1"/>
</dbReference>
<dbReference type="InterPro" id="IPR036390">
    <property type="entry name" value="WH_DNA-bd_sf"/>
</dbReference>
<dbReference type="GO" id="GO:0046872">
    <property type="term" value="F:metal ion binding"/>
    <property type="evidence" value="ECO:0007669"/>
    <property type="project" value="UniProtKB-KW"/>
</dbReference>
<evidence type="ECO:0000256" key="12">
    <source>
        <dbReference type="ARBA" id="ARBA00046605"/>
    </source>
</evidence>
<evidence type="ECO:0000256" key="7">
    <source>
        <dbReference type="ARBA" id="ARBA00022741"/>
    </source>
</evidence>
<dbReference type="PROSITE" id="PS51038">
    <property type="entry name" value="BAH"/>
    <property type="match status" value="1"/>
</dbReference>
<keyword evidence="7 13" id="KW-0547">Nucleotide-binding</keyword>
<keyword evidence="9" id="KW-0460">Magnesium</keyword>
<dbReference type="InterPro" id="IPR027417">
    <property type="entry name" value="P-loop_NTPase"/>
</dbReference>
<dbReference type="PANTHER" id="PTHR10763:SF23">
    <property type="entry name" value="ORIGIN RECOGNITION COMPLEX SUBUNIT 1"/>
    <property type="match status" value="1"/>
</dbReference>
<dbReference type="Pfam" id="PF22606">
    <property type="entry name" value="Cdc6-ORC-like_ATPase_lid"/>
    <property type="match status" value="1"/>
</dbReference>
<name>A0A8B9BRA2_9AVES</name>
<evidence type="ECO:0000313" key="17">
    <source>
        <dbReference type="Proteomes" id="UP000694426"/>
    </source>
</evidence>
<evidence type="ECO:0000256" key="8">
    <source>
        <dbReference type="ARBA" id="ARBA00022840"/>
    </source>
</evidence>
<dbReference type="InterPro" id="IPR036388">
    <property type="entry name" value="WH-like_DNA-bd_sf"/>
</dbReference>
<reference evidence="16" key="1">
    <citation type="submission" date="2025-08" db="UniProtKB">
        <authorList>
            <consortium name="Ensembl"/>
        </authorList>
    </citation>
    <scope>IDENTIFICATION</scope>
</reference>
<dbReference type="Ensembl" id="ENSABRT00000011407.1">
    <property type="protein sequence ID" value="ENSABRP00000007988.1"/>
    <property type="gene ID" value="ENSABRG00000007186.1"/>
</dbReference>
<dbReference type="Gene3D" id="1.10.10.10">
    <property type="entry name" value="Winged helix-like DNA-binding domain superfamily/Winged helix DNA-binding domain"/>
    <property type="match status" value="1"/>
</dbReference>
<evidence type="ECO:0000256" key="14">
    <source>
        <dbReference type="SAM" id="MobiDB-lite"/>
    </source>
</evidence>
<evidence type="ECO:0000256" key="2">
    <source>
        <dbReference type="ARBA" id="ARBA00006184"/>
    </source>
</evidence>
<keyword evidence="17" id="KW-1185">Reference proteome</keyword>
<dbReference type="GO" id="GO:0005664">
    <property type="term" value="C:nuclear origin of replication recognition complex"/>
    <property type="evidence" value="ECO:0007669"/>
    <property type="project" value="TreeGrafter"/>
</dbReference>
<keyword evidence="10 13" id="KW-0238">DNA-binding</keyword>
<evidence type="ECO:0000256" key="9">
    <source>
        <dbReference type="ARBA" id="ARBA00022842"/>
    </source>
</evidence>
<keyword evidence="8 13" id="KW-0067">ATP-binding</keyword>
<evidence type="ECO:0000256" key="11">
    <source>
        <dbReference type="ARBA" id="ARBA00023242"/>
    </source>
</evidence>
<dbReference type="GO" id="GO:0003688">
    <property type="term" value="F:DNA replication origin binding"/>
    <property type="evidence" value="ECO:0007669"/>
    <property type="project" value="TreeGrafter"/>
</dbReference>
<dbReference type="SMART" id="SM00439">
    <property type="entry name" value="BAH"/>
    <property type="match status" value="1"/>
</dbReference>
<dbReference type="InterPro" id="IPR050311">
    <property type="entry name" value="ORC1/CDC6"/>
</dbReference>